<protein>
    <submittedName>
        <fullName evidence="1">Uncharacterized protein</fullName>
    </submittedName>
</protein>
<dbReference type="AlphaFoldDB" id="A0A286GYI9"/>
<dbReference type="Proteomes" id="UP000219621">
    <property type="component" value="Unassembled WGS sequence"/>
</dbReference>
<accession>A0A286GYI9</accession>
<keyword evidence="2" id="KW-1185">Reference proteome</keyword>
<gene>
    <name evidence="1" type="ORF">SAMN05421508_11360</name>
</gene>
<dbReference type="EMBL" id="OCNJ01000013">
    <property type="protein sequence ID" value="SOE00607.1"/>
    <property type="molecule type" value="Genomic_DNA"/>
</dbReference>
<sequence length="147" mass="16296">MTRTIKDPRQLVLDDLYQVPPARPATPGSLRIADAVCEAMSAALKASCLSRSEICTRMSDLTLDRITEPMLNAWTAASHGRHRFPLEYAAAFETAAETACLIELLASHRGSLVLHGREAQDAQLGWVRRQLTQLRAAERTLLREASR</sequence>
<dbReference type="OrthoDB" id="8450901at2"/>
<evidence type="ECO:0000313" key="1">
    <source>
        <dbReference type="EMBL" id="SOE00607.1"/>
    </source>
</evidence>
<dbReference type="RefSeq" id="WP_097281290.1">
    <property type="nucleotide sequence ID" value="NZ_OCNJ01000013.1"/>
</dbReference>
<proteinExistence type="predicted"/>
<evidence type="ECO:0000313" key="2">
    <source>
        <dbReference type="Proteomes" id="UP000219621"/>
    </source>
</evidence>
<reference evidence="2" key="1">
    <citation type="submission" date="2017-09" db="EMBL/GenBank/DDBJ databases">
        <authorList>
            <person name="Varghese N."/>
            <person name="Submissions S."/>
        </authorList>
    </citation>
    <scope>NUCLEOTIDE SEQUENCE [LARGE SCALE GENOMIC DNA]</scope>
    <source>
        <strain evidence="2">USBA 140</strain>
    </source>
</reference>
<name>A0A286GYI9_9PROT</name>
<organism evidence="1 2">
    <name type="scientific">Caenispirillum bisanense</name>
    <dbReference type="NCBI Taxonomy" id="414052"/>
    <lineage>
        <taxon>Bacteria</taxon>
        <taxon>Pseudomonadati</taxon>
        <taxon>Pseudomonadota</taxon>
        <taxon>Alphaproteobacteria</taxon>
        <taxon>Rhodospirillales</taxon>
        <taxon>Novispirillaceae</taxon>
        <taxon>Caenispirillum</taxon>
    </lineage>
</organism>